<sequence>MPIVQITLVKGRDSALVEDCVRRVARTVSDSLDAPLGTVRVVVNEVEPQHFAVGDRLKSDP</sequence>
<proteinExistence type="predicted"/>
<evidence type="ECO:0000256" key="1">
    <source>
        <dbReference type="ARBA" id="ARBA00023235"/>
    </source>
</evidence>
<gene>
    <name evidence="3" type="ORF">JHE00_26780</name>
</gene>
<dbReference type="InterPro" id="IPR004370">
    <property type="entry name" value="4-OT-like_dom"/>
</dbReference>
<reference evidence="3" key="1">
    <citation type="submission" date="2020-12" db="EMBL/GenBank/DDBJ databases">
        <title>Prauserella sp. ASG 168, a novel actinomycete isolated from cave rock.</title>
        <authorList>
            <person name="Suriyachadkun C."/>
        </authorList>
    </citation>
    <scope>NUCLEOTIDE SEQUENCE</scope>
    <source>
        <strain evidence="3">ASG 168</strain>
    </source>
</reference>
<evidence type="ECO:0000313" key="3">
    <source>
        <dbReference type="EMBL" id="MBK1787952.1"/>
    </source>
</evidence>
<dbReference type="SUPFAM" id="SSF55331">
    <property type="entry name" value="Tautomerase/MIF"/>
    <property type="match status" value="1"/>
</dbReference>
<evidence type="ECO:0000313" key="4">
    <source>
        <dbReference type="Proteomes" id="UP000635245"/>
    </source>
</evidence>
<dbReference type="AlphaFoldDB" id="A0A934QXH4"/>
<dbReference type="InterPro" id="IPR014347">
    <property type="entry name" value="Tautomerase/MIF_sf"/>
</dbReference>
<dbReference type="EMBL" id="JAENJH010000008">
    <property type="protein sequence ID" value="MBK1787952.1"/>
    <property type="molecule type" value="Genomic_DNA"/>
</dbReference>
<keyword evidence="4" id="KW-1185">Reference proteome</keyword>
<protein>
    <submittedName>
        <fullName evidence="3">Tautomerase family protein</fullName>
    </submittedName>
</protein>
<dbReference type="RefSeq" id="WP_200323160.1">
    <property type="nucleotide sequence ID" value="NZ_JAENJH010000008.1"/>
</dbReference>
<comment type="caution">
    <text evidence="3">The sequence shown here is derived from an EMBL/GenBank/DDBJ whole genome shotgun (WGS) entry which is preliminary data.</text>
</comment>
<dbReference type="GO" id="GO:0016853">
    <property type="term" value="F:isomerase activity"/>
    <property type="evidence" value="ECO:0007669"/>
    <property type="project" value="UniProtKB-KW"/>
</dbReference>
<organism evidence="3 4">
    <name type="scientific">Prauserella cavernicola</name>
    <dbReference type="NCBI Taxonomy" id="2800127"/>
    <lineage>
        <taxon>Bacteria</taxon>
        <taxon>Bacillati</taxon>
        <taxon>Actinomycetota</taxon>
        <taxon>Actinomycetes</taxon>
        <taxon>Pseudonocardiales</taxon>
        <taxon>Pseudonocardiaceae</taxon>
        <taxon>Prauserella</taxon>
    </lineage>
</organism>
<evidence type="ECO:0000259" key="2">
    <source>
        <dbReference type="Pfam" id="PF01361"/>
    </source>
</evidence>
<name>A0A934QXH4_9PSEU</name>
<dbReference type="Gene3D" id="3.30.429.10">
    <property type="entry name" value="Macrophage Migration Inhibitory Factor"/>
    <property type="match status" value="1"/>
</dbReference>
<dbReference type="Proteomes" id="UP000635245">
    <property type="component" value="Unassembled WGS sequence"/>
</dbReference>
<keyword evidence="1" id="KW-0413">Isomerase</keyword>
<accession>A0A934QXH4</accession>
<feature type="domain" description="4-oxalocrotonate tautomerase-like" evidence="2">
    <location>
        <begin position="2"/>
        <end position="59"/>
    </location>
</feature>
<dbReference type="Pfam" id="PF01361">
    <property type="entry name" value="Tautomerase"/>
    <property type="match status" value="1"/>
</dbReference>